<dbReference type="Gene3D" id="3.40.30.10">
    <property type="entry name" value="Glutaredoxin"/>
    <property type="match status" value="1"/>
</dbReference>
<feature type="domain" description="Thioredoxin" evidence="2">
    <location>
        <begin position="1"/>
        <end position="106"/>
    </location>
</feature>
<dbReference type="SUPFAM" id="SSF52833">
    <property type="entry name" value="Thioredoxin-like"/>
    <property type="match status" value="1"/>
</dbReference>
<dbReference type="PROSITE" id="PS51352">
    <property type="entry name" value="THIOREDOXIN_2"/>
    <property type="match status" value="1"/>
</dbReference>
<dbReference type="InterPro" id="IPR036249">
    <property type="entry name" value="Thioredoxin-like_sf"/>
</dbReference>
<protein>
    <submittedName>
        <fullName evidence="3">Thioredoxin-like protein</fullName>
    </submittedName>
</protein>
<dbReference type="AlphaFoldDB" id="A0A8I2YY48"/>
<sequence>MTVVYITSMAHFASVVSGTRPIIIEFWAEWCATCKPMTELFDQLAAQNPAGEFYRLDIEEVREVSQELGVRNLPAFKVFVKGVQIGELVGKDPVQLTRLVYKTLSM</sequence>
<dbReference type="PANTHER" id="PTHR46115">
    <property type="entry name" value="THIOREDOXIN-LIKE PROTEIN 1"/>
    <property type="match status" value="1"/>
</dbReference>
<organism evidence="3 4">
    <name type="scientific">Boletus reticuloceps</name>
    <dbReference type="NCBI Taxonomy" id="495285"/>
    <lineage>
        <taxon>Eukaryota</taxon>
        <taxon>Fungi</taxon>
        <taxon>Dikarya</taxon>
        <taxon>Basidiomycota</taxon>
        <taxon>Agaricomycotina</taxon>
        <taxon>Agaricomycetes</taxon>
        <taxon>Agaricomycetidae</taxon>
        <taxon>Boletales</taxon>
        <taxon>Boletineae</taxon>
        <taxon>Boletaceae</taxon>
        <taxon>Boletoideae</taxon>
        <taxon>Boletus</taxon>
    </lineage>
</organism>
<dbReference type="CDD" id="cd02947">
    <property type="entry name" value="TRX_family"/>
    <property type="match status" value="1"/>
</dbReference>
<dbReference type="Proteomes" id="UP000683000">
    <property type="component" value="Unassembled WGS sequence"/>
</dbReference>
<evidence type="ECO:0000313" key="3">
    <source>
        <dbReference type="EMBL" id="KAG6380666.1"/>
    </source>
</evidence>
<gene>
    <name evidence="3" type="ORF">JVT61DRAFT_5037</name>
</gene>
<dbReference type="EMBL" id="JAGFBS010000002">
    <property type="protein sequence ID" value="KAG6380666.1"/>
    <property type="molecule type" value="Genomic_DNA"/>
</dbReference>
<dbReference type="InterPro" id="IPR017937">
    <property type="entry name" value="Thioredoxin_CS"/>
</dbReference>
<reference evidence="3" key="1">
    <citation type="submission" date="2021-03" db="EMBL/GenBank/DDBJ databases">
        <title>Evolutionary innovations through gain and loss of genes in the ectomycorrhizal Boletales.</title>
        <authorList>
            <person name="Wu G."/>
            <person name="Miyauchi S."/>
            <person name="Morin E."/>
            <person name="Yang Z.-L."/>
            <person name="Xu J."/>
            <person name="Martin F.M."/>
        </authorList>
    </citation>
    <scope>NUCLEOTIDE SEQUENCE</scope>
    <source>
        <strain evidence="3">BR01</strain>
    </source>
</reference>
<dbReference type="OrthoDB" id="2121326at2759"/>
<dbReference type="PROSITE" id="PS00194">
    <property type="entry name" value="THIOREDOXIN_1"/>
    <property type="match status" value="1"/>
</dbReference>
<evidence type="ECO:0000259" key="2">
    <source>
        <dbReference type="PROSITE" id="PS51352"/>
    </source>
</evidence>
<name>A0A8I2YY48_9AGAM</name>
<accession>A0A8I2YY48</accession>
<keyword evidence="4" id="KW-1185">Reference proteome</keyword>
<comment type="caution">
    <text evidence="3">The sequence shown here is derived from an EMBL/GenBank/DDBJ whole genome shotgun (WGS) entry which is preliminary data.</text>
</comment>
<proteinExistence type="predicted"/>
<keyword evidence="1" id="KW-1015">Disulfide bond</keyword>
<evidence type="ECO:0000256" key="1">
    <source>
        <dbReference type="ARBA" id="ARBA00023157"/>
    </source>
</evidence>
<dbReference type="Pfam" id="PF00085">
    <property type="entry name" value="Thioredoxin"/>
    <property type="match status" value="1"/>
</dbReference>
<dbReference type="InterPro" id="IPR013766">
    <property type="entry name" value="Thioredoxin_domain"/>
</dbReference>
<evidence type="ECO:0000313" key="4">
    <source>
        <dbReference type="Proteomes" id="UP000683000"/>
    </source>
</evidence>